<reference evidence="1 2" key="1">
    <citation type="journal article" date="2019" name="Appl. Environ. Microbiol.">
        <title>Clostridium scindens ATCC 35704: integration of nutritional requirements, the complete genome sequence, and global transcriptional responses to bile acids.</title>
        <authorList>
            <person name="Devendran S."/>
            <person name="Shrestha R."/>
            <person name="Alves J.M.P."/>
            <person name="Wolf P.G."/>
            <person name="Ly L."/>
            <person name="Hernandez A.G."/>
            <person name="Mendez-Garcia C."/>
            <person name="Inboden A."/>
            <person name="Wiley J."/>
            <person name="Paul O."/>
            <person name="Allen A."/>
            <person name="Springer E."/>
            <person name="Wright C.L."/>
            <person name="Fields C.J."/>
            <person name="Daniel S.L."/>
            <person name="Ridlon J.M."/>
        </authorList>
    </citation>
    <scope>NUCLEOTIDE SEQUENCE [LARGE SCALE GENOMIC DNA]</scope>
    <source>
        <strain evidence="1 2">ATCC 35704</strain>
    </source>
</reference>
<sequence>MPMYLKRDAIRFIEASVSAISMAVAALGMPRRYDFREEAAENAIAIGLAGVAAELSMSAVIVQAQGEDALKFPTGFYKTGSHIVDDFKKLVGSQVPKMMFLTQGIEEPSMHIAKLLEMASKLKLLTKLRAGGLHAGRGPSMDVSIACVNDVIAFISLLGTSSRIKSYIDTLPKPITITKSYDLIVDELIQKVAQSNTTLEKVSSLASVYLVIPELPDDEPEWFPAFERALVAPQENDISFLLDTLEKSRYGSLIKVSKGKESIPVTIQKGNIHALPIEPQYLKKSFRDIKDRLYADIGTANGRLDQKQFDAPPIESVYEMFAFPYHVIGITQQEDEQLSATETWPLVASSLSYSGTLGPYWYFVRKTADLGQLESYINRAAKYAGKTLKNGIKEFKPYIEKMRKEIPLSKNDKQISVLLSEYEKSGEKKKKLIDLSKKYIGKEKELCQEAQDDLQKLMEEELHVGDLLIKLVENVYSFQTEESQKYWARTLCECATELEDARGLYAVISETNFSSAYTAVRKAFRIIDFINYGPKLE</sequence>
<keyword evidence="2" id="KW-1185">Reference proteome</keyword>
<dbReference type="KEGG" id="csci:HDCHBGLK_02612"/>
<gene>
    <name evidence="1" type="ORF">HDCHBGLK_02612</name>
</gene>
<dbReference type="RefSeq" id="WP_004605744.1">
    <property type="nucleotide sequence ID" value="NZ_CP036170.1"/>
</dbReference>
<dbReference type="GeneID" id="62696806"/>
<protein>
    <submittedName>
        <fullName evidence="1">Uncharacterized protein</fullName>
    </submittedName>
</protein>
<dbReference type="STRING" id="411468.CLOSCI_00177"/>
<evidence type="ECO:0000313" key="2">
    <source>
        <dbReference type="Proteomes" id="UP000289664"/>
    </source>
</evidence>
<proteinExistence type="predicted"/>
<organism evidence="1 2">
    <name type="scientific">Clostridium scindens (strain ATCC 35704 / DSM 5676 / VPI 13733 / 19)</name>
    <dbReference type="NCBI Taxonomy" id="411468"/>
    <lineage>
        <taxon>Bacteria</taxon>
        <taxon>Bacillati</taxon>
        <taxon>Bacillota</taxon>
        <taxon>Clostridia</taxon>
        <taxon>Lachnospirales</taxon>
        <taxon>Lachnospiraceae</taxon>
    </lineage>
</organism>
<dbReference type="Proteomes" id="UP000289664">
    <property type="component" value="Chromosome"/>
</dbReference>
<dbReference type="EMBL" id="CP036170">
    <property type="protein sequence ID" value="QBF75203.1"/>
    <property type="molecule type" value="Genomic_DNA"/>
</dbReference>
<dbReference type="OrthoDB" id="3034370at2"/>
<accession>B0N9R5</accession>
<dbReference type="AlphaFoldDB" id="B0N9R5"/>
<evidence type="ECO:0000313" key="1">
    <source>
        <dbReference type="EMBL" id="QBF75203.1"/>
    </source>
</evidence>
<name>B0N9R5_CLOS5</name>
<dbReference type="HOGENOM" id="CLU_506901_0_0_9"/>